<dbReference type="Proteomes" id="UP001148838">
    <property type="component" value="Unassembled WGS sequence"/>
</dbReference>
<reference evidence="7 8" key="1">
    <citation type="journal article" date="2022" name="Allergy">
        <title>Genome assembly and annotation of Periplaneta americana reveal a comprehensive cockroach allergen profile.</title>
        <authorList>
            <person name="Wang L."/>
            <person name="Xiong Q."/>
            <person name="Saelim N."/>
            <person name="Wang L."/>
            <person name="Nong W."/>
            <person name="Wan A.T."/>
            <person name="Shi M."/>
            <person name="Liu X."/>
            <person name="Cao Q."/>
            <person name="Hui J.H.L."/>
            <person name="Sookrung N."/>
            <person name="Leung T.F."/>
            <person name="Tungtrongchitr A."/>
            <person name="Tsui S.K.W."/>
        </authorList>
    </citation>
    <scope>NUCLEOTIDE SEQUENCE [LARGE SCALE GENOMIC DNA]</scope>
    <source>
        <strain evidence="7">PWHHKU_190912</strain>
    </source>
</reference>
<feature type="domain" description="Peptidase M24 C-terminal" evidence="6">
    <location>
        <begin position="753"/>
        <end position="814"/>
    </location>
</feature>
<dbReference type="InterPro" id="IPR036005">
    <property type="entry name" value="Creatinase/aminopeptidase-like"/>
</dbReference>
<accession>A0ABQ8SII8</accession>
<sequence length="847" mass="96014">ISISGFLILVGMDWSEPLSVGQRSSCSHSKTPPPGRVDTSRQLKELRTRLLAMDLDAFIITRDDEHQSEFPASRDRRIVFISGFSGSDGYVVVTREHGAALWTDGRYFIQADVQLSCDWLLMRTGQQGVPHLMEWIVDVLPEDAKIGADPKLTSNSLWNMWERMLGEPVTWYLIYEVATFTVAYFSNYQFKSLHMLMLLTNAVVHCHNEVETLAHVLGSCPHGEGLRNARHHQVRSIIATALKDANYNTFEEVHGLSITGSTWSIDIIAFKESTRSGFIIDPTVRFETNEEQPAEVDKEEKNIYNPTIPYYLQKYQLKELEVFGLLVGARENTDISLVEVFENPVDRIWNNSSSGRPSYSKYPAYVLSEKYTGRKWEDKVKDLRARLAVKGADAMVVTALDEVAWLLNIRGYDVPYNPMVHAYVVVTANSLHLYVNETKLSIEVKAHLKTGNCYYELCAQVHRYDALIGDLKTNQQKWKKVLLPSQCVYSPGGSRAVYSAIPPEKQLAMPSPIIFMKARKNRVEIEGMRRAHIRDAVAVCDFLAYLEESVSLGNQWNELNVSNELDQFRREQNLSRGPSFPTVAAFGANGAAPHYLPMESSNVLTIDGSSTLLMDSGGHYLDGTTDVTRTIHLGTPTDFERETYTRVLIGSIQLASLVFPYDTPMSSVDVLARGPLWEAGLNYLHGTGHGVGAFLSVHESPIIISYTFGNLTFQEGYFFSDEPGYYHEGHFGIRLENVLEVVRKQTKHHFSGQYYSFRPTTYVPYEPKLIDVKMLSPQHRQWLNDYNAKIRTMVGTELLRQRRMKGFYWMMNKTGYISEYKGSSTRKCTTISLLVAMQIAVFSSTRL</sequence>
<feature type="domain" description="Peptidase M24" evidence="4">
    <location>
        <begin position="526"/>
        <end position="741"/>
    </location>
</feature>
<dbReference type="InterPro" id="IPR032416">
    <property type="entry name" value="Peptidase_M24_C"/>
</dbReference>
<evidence type="ECO:0000259" key="4">
    <source>
        <dbReference type="Pfam" id="PF00557"/>
    </source>
</evidence>
<dbReference type="SUPFAM" id="SSF55920">
    <property type="entry name" value="Creatinase/aminopeptidase"/>
    <property type="match status" value="1"/>
</dbReference>
<dbReference type="Pfam" id="PF00557">
    <property type="entry name" value="Peptidase_M24"/>
    <property type="match status" value="1"/>
</dbReference>
<proteinExistence type="inferred from homology"/>
<evidence type="ECO:0000256" key="2">
    <source>
        <dbReference type="ARBA" id="ARBA00022723"/>
    </source>
</evidence>
<dbReference type="InterPro" id="IPR050422">
    <property type="entry name" value="X-Pro_aminopeptidase_P"/>
</dbReference>
<dbReference type="PANTHER" id="PTHR43763">
    <property type="entry name" value="XAA-PRO AMINOPEPTIDASE 1"/>
    <property type="match status" value="1"/>
</dbReference>
<organism evidence="7 8">
    <name type="scientific">Periplaneta americana</name>
    <name type="common">American cockroach</name>
    <name type="synonym">Blatta americana</name>
    <dbReference type="NCBI Taxonomy" id="6978"/>
    <lineage>
        <taxon>Eukaryota</taxon>
        <taxon>Metazoa</taxon>
        <taxon>Ecdysozoa</taxon>
        <taxon>Arthropoda</taxon>
        <taxon>Hexapoda</taxon>
        <taxon>Insecta</taxon>
        <taxon>Pterygota</taxon>
        <taxon>Neoptera</taxon>
        <taxon>Polyneoptera</taxon>
        <taxon>Dictyoptera</taxon>
        <taxon>Blattodea</taxon>
        <taxon>Blattoidea</taxon>
        <taxon>Blattidae</taxon>
        <taxon>Blattinae</taxon>
        <taxon>Periplaneta</taxon>
    </lineage>
</organism>
<evidence type="ECO:0000256" key="1">
    <source>
        <dbReference type="ARBA" id="ARBA00008766"/>
    </source>
</evidence>
<dbReference type="InterPro" id="IPR000587">
    <property type="entry name" value="Creatinase_N"/>
</dbReference>
<feature type="non-terminal residue" evidence="7">
    <location>
        <position position="1"/>
    </location>
</feature>
<dbReference type="Gene3D" id="3.90.230.10">
    <property type="entry name" value="Creatinase/methionine aminopeptidase superfamily"/>
    <property type="match status" value="1"/>
</dbReference>
<comment type="caution">
    <text evidence="7">The sequence shown here is derived from an EMBL/GenBank/DDBJ whole genome shotgun (WGS) entry which is preliminary data.</text>
</comment>
<evidence type="ECO:0008006" key="9">
    <source>
        <dbReference type="Google" id="ProtNLM"/>
    </source>
</evidence>
<evidence type="ECO:0000313" key="7">
    <source>
        <dbReference type="EMBL" id="KAJ4433963.1"/>
    </source>
</evidence>
<dbReference type="PANTHER" id="PTHR43763:SF6">
    <property type="entry name" value="XAA-PRO AMINOPEPTIDASE 1"/>
    <property type="match status" value="1"/>
</dbReference>
<evidence type="ECO:0000256" key="3">
    <source>
        <dbReference type="ARBA" id="ARBA00022801"/>
    </source>
</evidence>
<comment type="similarity">
    <text evidence="1">Belongs to the peptidase M24B family.</text>
</comment>
<evidence type="ECO:0000259" key="5">
    <source>
        <dbReference type="Pfam" id="PF01321"/>
    </source>
</evidence>
<evidence type="ECO:0000313" key="8">
    <source>
        <dbReference type="Proteomes" id="UP001148838"/>
    </source>
</evidence>
<evidence type="ECO:0000259" key="6">
    <source>
        <dbReference type="Pfam" id="PF16188"/>
    </source>
</evidence>
<keyword evidence="3" id="KW-0378">Hydrolase</keyword>
<name>A0ABQ8SII8_PERAM</name>
<dbReference type="InterPro" id="IPR033740">
    <property type="entry name" value="Pept_M24B"/>
</dbReference>
<dbReference type="Pfam" id="PF16188">
    <property type="entry name" value="Peptidase_M24_C"/>
    <property type="match status" value="1"/>
</dbReference>
<gene>
    <name evidence="7" type="ORF">ANN_16282</name>
</gene>
<keyword evidence="8" id="KW-1185">Reference proteome</keyword>
<dbReference type="EMBL" id="JAJSOF020000027">
    <property type="protein sequence ID" value="KAJ4433963.1"/>
    <property type="molecule type" value="Genomic_DNA"/>
</dbReference>
<keyword evidence="2" id="KW-0479">Metal-binding</keyword>
<dbReference type="SUPFAM" id="SSF53092">
    <property type="entry name" value="Creatinase/prolidase N-terminal domain"/>
    <property type="match status" value="1"/>
</dbReference>
<protein>
    <recommendedName>
        <fullName evidence="9">Xaa-Pro aminopeptidase 1</fullName>
    </recommendedName>
</protein>
<dbReference type="InterPro" id="IPR029149">
    <property type="entry name" value="Creatin/AminoP/Spt16_N"/>
</dbReference>
<dbReference type="Gene3D" id="3.40.350.10">
    <property type="entry name" value="Creatinase/prolidase N-terminal domain"/>
    <property type="match status" value="2"/>
</dbReference>
<feature type="domain" description="Creatinase N-terminal" evidence="5">
    <location>
        <begin position="43"/>
        <end position="165"/>
    </location>
</feature>
<dbReference type="InterPro" id="IPR000994">
    <property type="entry name" value="Pept_M24"/>
</dbReference>
<dbReference type="CDD" id="cd01085">
    <property type="entry name" value="APP"/>
    <property type="match status" value="1"/>
</dbReference>
<dbReference type="Pfam" id="PF16189">
    <property type="entry name" value="Creatinase_N_2"/>
    <property type="match status" value="1"/>
</dbReference>
<dbReference type="Pfam" id="PF01321">
    <property type="entry name" value="Creatinase_N"/>
    <property type="match status" value="1"/>
</dbReference>